<evidence type="ECO:0000256" key="1">
    <source>
        <dbReference type="SAM" id="SignalP"/>
    </source>
</evidence>
<dbReference type="Pfam" id="PF19630">
    <property type="entry name" value="DUF6134"/>
    <property type="match status" value="1"/>
</dbReference>
<protein>
    <submittedName>
        <fullName evidence="2">Uncharacterized protein</fullName>
    </submittedName>
</protein>
<dbReference type="InterPro" id="IPR045767">
    <property type="entry name" value="DUF6134"/>
</dbReference>
<dbReference type="Proteomes" id="UP000680714">
    <property type="component" value="Unassembled WGS sequence"/>
</dbReference>
<accession>A0ABS5IHG4</accession>
<dbReference type="RefSeq" id="WP_211551915.1">
    <property type="nucleotide sequence ID" value="NZ_JAGTUF010000033.1"/>
</dbReference>
<keyword evidence="1" id="KW-0732">Signal</keyword>
<reference evidence="2 3" key="1">
    <citation type="submission" date="2021-04" db="EMBL/GenBank/DDBJ databases">
        <title>Magnetospirillum sulfuroxidans sp. nov., a facultative chemolithoautotrophic sulfur-oxidizing alphaproteobacterium isolated from freshwater sediment and proposals for Paramagetospirillum gen. nov., and Magnetospirillaceae fam. nov.</title>
        <authorList>
            <person name="Koziaeva V."/>
            <person name="Geelhoed J.S."/>
            <person name="Sorokin D.Y."/>
            <person name="Grouzdev D.S."/>
        </authorList>
    </citation>
    <scope>NUCLEOTIDE SEQUENCE [LARGE SCALE GENOMIC DNA]</scope>
    <source>
        <strain evidence="2 3">J10</strain>
    </source>
</reference>
<feature type="signal peptide" evidence="1">
    <location>
        <begin position="1"/>
        <end position="21"/>
    </location>
</feature>
<gene>
    <name evidence="2" type="ORF">KEC16_19050</name>
</gene>
<name>A0ABS5IHG4_9PROT</name>
<evidence type="ECO:0000313" key="3">
    <source>
        <dbReference type="Proteomes" id="UP000680714"/>
    </source>
</evidence>
<organism evidence="2 3">
    <name type="scientific">Magnetospirillum sulfuroxidans</name>
    <dbReference type="NCBI Taxonomy" id="611300"/>
    <lineage>
        <taxon>Bacteria</taxon>
        <taxon>Pseudomonadati</taxon>
        <taxon>Pseudomonadota</taxon>
        <taxon>Alphaproteobacteria</taxon>
        <taxon>Rhodospirillales</taxon>
        <taxon>Rhodospirillaceae</taxon>
        <taxon>Magnetospirillum</taxon>
    </lineage>
</organism>
<proteinExistence type="predicted"/>
<sequence>MRPVAVFAAAVVICLASAAQAEPRVLRYEIRKDGEAIGAEVVRIAKEGESTVVEVENHTRTTVLFMDFVFDQTRREEWQGATLRRMIVDTNDDGTRSRLEAGRSEAEWTVTVNGTTERRPAASLPLVLWTAKVVEAPSFFGTIDAAPYRVQVARLGEETLFVAGGSVAATHYRLSGDIDRDLWYGADGTLVKTTFKRKGFPIEFVRVAP</sequence>
<dbReference type="EMBL" id="JAGTUF010000033">
    <property type="protein sequence ID" value="MBR9973830.1"/>
    <property type="molecule type" value="Genomic_DNA"/>
</dbReference>
<feature type="chain" id="PRO_5046858471" evidence="1">
    <location>
        <begin position="22"/>
        <end position="209"/>
    </location>
</feature>
<comment type="caution">
    <text evidence="2">The sequence shown here is derived from an EMBL/GenBank/DDBJ whole genome shotgun (WGS) entry which is preliminary data.</text>
</comment>
<evidence type="ECO:0000313" key="2">
    <source>
        <dbReference type="EMBL" id="MBR9973830.1"/>
    </source>
</evidence>
<keyword evidence="3" id="KW-1185">Reference proteome</keyword>